<protein>
    <submittedName>
        <fullName evidence="2">Uncharacterized protein</fullName>
    </submittedName>
</protein>
<sequence length="161" mass="18524">MLPSIVKQLEREKHNAQVQIAHLRGALQDVTNNLNRSKGPIASNELGKTGHHQLRPLRLLQGQLTQESLPRSSHIISSAPTGEPQCEPQKPIDPNHTHESDRDQLQAEMELWLQQWLDEESERRAFFNTYPKNKNIPTHDRDKAIIFFWDLRERMAGGNGQ</sequence>
<accession>A0A8H5G7V1</accession>
<keyword evidence="3" id="KW-1185">Reference proteome</keyword>
<feature type="compositionally biased region" description="Polar residues" evidence="1">
    <location>
        <begin position="66"/>
        <end position="80"/>
    </location>
</feature>
<evidence type="ECO:0000256" key="1">
    <source>
        <dbReference type="SAM" id="MobiDB-lite"/>
    </source>
</evidence>
<evidence type="ECO:0000313" key="3">
    <source>
        <dbReference type="Proteomes" id="UP000518752"/>
    </source>
</evidence>
<proteinExistence type="predicted"/>
<dbReference type="EMBL" id="JAACJN010000221">
    <property type="protein sequence ID" value="KAF5359958.1"/>
    <property type="molecule type" value="Genomic_DNA"/>
</dbReference>
<reference evidence="2 3" key="1">
    <citation type="journal article" date="2020" name="ISME J.">
        <title>Uncovering the hidden diversity of litter-decomposition mechanisms in mushroom-forming fungi.</title>
        <authorList>
            <person name="Floudas D."/>
            <person name="Bentzer J."/>
            <person name="Ahren D."/>
            <person name="Johansson T."/>
            <person name="Persson P."/>
            <person name="Tunlid A."/>
        </authorList>
    </citation>
    <scope>NUCLEOTIDE SEQUENCE [LARGE SCALE GENOMIC DNA]</scope>
    <source>
        <strain evidence="2 3">CBS 406.79</strain>
    </source>
</reference>
<evidence type="ECO:0000313" key="2">
    <source>
        <dbReference type="EMBL" id="KAF5359958.1"/>
    </source>
</evidence>
<comment type="caution">
    <text evidence="2">The sequence shown here is derived from an EMBL/GenBank/DDBJ whole genome shotgun (WGS) entry which is preliminary data.</text>
</comment>
<gene>
    <name evidence="2" type="ORF">D9757_012149</name>
</gene>
<feature type="region of interest" description="Disordered" evidence="1">
    <location>
        <begin position="66"/>
        <end position="103"/>
    </location>
</feature>
<name>A0A8H5G7V1_9AGAR</name>
<organism evidence="2 3">
    <name type="scientific">Collybiopsis confluens</name>
    <dbReference type="NCBI Taxonomy" id="2823264"/>
    <lineage>
        <taxon>Eukaryota</taxon>
        <taxon>Fungi</taxon>
        <taxon>Dikarya</taxon>
        <taxon>Basidiomycota</taxon>
        <taxon>Agaricomycotina</taxon>
        <taxon>Agaricomycetes</taxon>
        <taxon>Agaricomycetidae</taxon>
        <taxon>Agaricales</taxon>
        <taxon>Marasmiineae</taxon>
        <taxon>Omphalotaceae</taxon>
        <taxon>Collybiopsis</taxon>
    </lineage>
</organism>
<dbReference type="AlphaFoldDB" id="A0A8H5G7V1"/>
<feature type="compositionally biased region" description="Basic and acidic residues" evidence="1">
    <location>
        <begin position="93"/>
        <end position="103"/>
    </location>
</feature>
<dbReference type="Proteomes" id="UP000518752">
    <property type="component" value="Unassembled WGS sequence"/>
</dbReference>